<feature type="chain" id="PRO_5010735290" description="Outer membrane protein beta-barrel domain-containing protein" evidence="2">
    <location>
        <begin position="21"/>
        <end position="212"/>
    </location>
</feature>
<dbReference type="GeneID" id="93989992"/>
<name>A0A1V9HFR1_9XANT</name>
<accession>A0A1V9HFR1</accession>
<evidence type="ECO:0000313" key="5">
    <source>
        <dbReference type="Proteomes" id="UP000050546"/>
    </source>
</evidence>
<sequence>MRNTLILAALLAAAPFAASAEGMSYTYVEAGYANLKSDGVDAMSGAYARGSFAIAPQVFVFGSYSRVSDTQRFDFGFPGDEDELRLKYTITQPEIGIGYHMEFTEKLDFVADAAYQQLEVKAKVSSSTSSDSDKANVDVARITAGVRGKPSPRTEAWLKAGYFHFNGGGQNEGKAAGIAGLQVNLTPMWGIVGEMQFYDSNRQGTIGVRASF</sequence>
<dbReference type="Pfam" id="PF13505">
    <property type="entry name" value="OMP_b-brl"/>
    <property type="match status" value="1"/>
</dbReference>
<evidence type="ECO:0000256" key="2">
    <source>
        <dbReference type="SAM" id="SignalP"/>
    </source>
</evidence>
<dbReference type="STRING" id="1437877.GCA_001564415_01572"/>
<feature type="domain" description="Outer membrane protein beta-barrel" evidence="3">
    <location>
        <begin position="5"/>
        <end position="171"/>
    </location>
</feature>
<dbReference type="Proteomes" id="UP000050546">
    <property type="component" value="Unassembled WGS sequence"/>
</dbReference>
<dbReference type="EMBL" id="JPYI02000021">
    <property type="protein sequence ID" value="OQP81432.1"/>
    <property type="molecule type" value="Genomic_DNA"/>
</dbReference>
<dbReference type="AlphaFoldDB" id="A0A1V9HFR1"/>
<proteinExistence type="predicted"/>
<evidence type="ECO:0000313" key="4">
    <source>
        <dbReference type="EMBL" id="OQP81432.1"/>
    </source>
</evidence>
<dbReference type="InterPro" id="IPR027385">
    <property type="entry name" value="Beta-barrel_OMP"/>
</dbReference>
<gene>
    <name evidence="4" type="ORF">IM53_004590</name>
</gene>
<protein>
    <recommendedName>
        <fullName evidence="3">Outer membrane protein beta-barrel domain-containing protein</fullName>
    </recommendedName>
</protein>
<keyword evidence="1 2" id="KW-0732">Signal</keyword>
<organism evidence="4 5">
    <name type="scientific">Xanthomonas phaseoli pv. dieffenbachiae</name>
    <dbReference type="NCBI Taxonomy" id="92828"/>
    <lineage>
        <taxon>Bacteria</taxon>
        <taxon>Pseudomonadati</taxon>
        <taxon>Pseudomonadota</taxon>
        <taxon>Gammaproteobacteria</taxon>
        <taxon>Lysobacterales</taxon>
        <taxon>Lysobacteraceae</taxon>
        <taxon>Xanthomonas</taxon>
    </lineage>
</organism>
<reference evidence="4 5" key="1">
    <citation type="journal article" date="2016" name="Plant Pathol.">
        <title>Genetic characterization of strains named as Xanthomonas axonopodis pv. dieffenbachiae leads to a taxonomic revision of the X. axonopodis species complex.</title>
        <authorList>
            <person name="Constantin E.C."/>
            <person name="Cleenwerck I."/>
            <person name="Maes M."/>
            <person name="Baeyen S."/>
            <person name="Van Malderghem C."/>
            <person name="De Vos P."/>
            <person name="Cottyn B."/>
        </authorList>
    </citation>
    <scope>NUCLEOTIDE SEQUENCE [LARGE SCALE GENOMIC DNA]</scope>
    <source>
        <strain evidence="4 5">LMG 25940</strain>
    </source>
</reference>
<feature type="signal peptide" evidence="2">
    <location>
        <begin position="1"/>
        <end position="20"/>
    </location>
</feature>
<reference evidence="4 5" key="2">
    <citation type="journal article" date="2017" name="Plant Pathol.">
        <title>Pathogenicity and virulence gene content of Xanthomonas strains infecting Araceae, formerly known as Xanthomonas axonopodis pv. dieffenbachiae.</title>
        <authorList>
            <person name="Constantin E.C."/>
            <person name="Haegeman A."/>
            <person name="Van Vaerenbergh J."/>
            <person name="Baeyen S."/>
            <person name="Van Malderghem C."/>
            <person name="Maes M."/>
            <person name="Cottyn B."/>
        </authorList>
    </citation>
    <scope>NUCLEOTIDE SEQUENCE [LARGE SCALE GENOMIC DNA]</scope>
    <source>
        <strain evidence="4 5">LMG 25940</strain>
    </source>
</reference>
<dbReference type="RefSeq" id="WP_057677774.1">
    <property type="nucleotide sequence ID" value="NZ_CP041380.1"/>
</dbReference>
<comment type="caution">
    <text evidence="4">The sequence shown here is derived from an EMBL/GenBank/DDBJ whole genome shotgun (WGS) entry which is preliminary data.</text>
</comment>
<evidence type="ECO:0000259" key="3">
    <source>
        <dbReference type="Pfam" id="PF13505"/>
    </source>
</evidence>
<evidence type="ECO:0000256" key="1">
    <source>
        <dbReference type="ARBA" id="ARBA00022729"/>
    </source>
</evidence>